<dbReference type="InterPro" id="IPR001547">
    <property type="entry name" value="Glyco_hydro_5"/>
</dbReference>
<dbReference type="Gene3D" id="3.20.20.80">
    <property type="entry name" value="Glycosidases"/>
    <property type="match status" value="1"/>
</dbReference>
<evidence type="ECO:0000313" key="6">
    <source>
        <dbReference type="Proteomes" id="UP000294929"/>
    </source>
</evidence>
<dbReference type="RefSeq" id="WP_133427723.1">
    <property type="nucleotide sequence ID" value="NZ_SDLO01000019.1"/>
</dbReference>
<feature type="compositionally biased region" description="Basic and acidic residues" evidence="3">
    <location>
        <begin position="590"/>
        <end position="617"/>
    </location>
</feature>
<evidence type="ECO:0000259" key="4">
    <source>
        <dbReference type="Pfam" id="PF00150"/>
    </source>
</evidence>
<feature type="compositionally biased region" description="Low complexity" evidence="3">
    <location>
        <begin position="632"/>
        <end position="643"/>
    </location>
</feature>
<dbReference type="Proteomes" id="UP000294929">
    <property type="component" value="Unassembled WGS sequence"/>
</dbReference>
<feature type="compositionally biased region" description="Basic and acidic residues" evidence="3">
    <location>
        <begin position="500"/>
        <end position="574"/>
    </location>
</feature>
<feature type="region of interest" description="Disordered" evidence="3">
    <location>
        <begin position="455"/>
        <end position="667"/>
    </location>
</feature>
<dbReference type="EMBL" id="SDLO01000019">
    <property type="protein sequence ID" value="TDK86306.1"/>
    <property type="molecule type" value="Genomic_DNA"/>
</dbReference>
<dbReference type="SUPFAM" id="SSF51445">
    <property type="entry name" value="(Trans)glycosidases"/>
    <property type="match status" value="1"/>
</dbReference>
<keyword evidence="1" id="KW-0378">Hydrolase</keyword>
<keyword evidence="2" id="KW-0326">Glycosidase</keyword>
<sequence length="667" mass="70067">MLRVVVVLMPLAVICTYSHVTPAPPRSLAVDVIPTAEIDPESSSIGIADSSLYGLSPAEIDKTLTQLQSIGVQNVRVFVPWALIKMTGPNDLANDANWTLMNNVMDAARAHNMGVLAVISHTPLWAAPSGTIPGAGAPDPAVYADFVKQVAIRYGDVISAYEVWNEPNSVSFFQPMDPVRYTAILKAVYTTLKGVNGTGGVDPTSTVIAGALAPLQDFFGLTSSPQTFLAAMYAAGAQGFFDAISVHPYEFNQVLKFSQGALNPLAALYQVQQMRAIMVQNGDSDKLIWATEYGFQTVLDQLGVVDPTSNQLQADFIKDFITTWRALTYTGPLFIYTTRDGVPGTDTGYGIFRADWTAKLAVKVISDAIGLPPVIVSPIVALAELIQKAVAQFQKAFTSFTASLQTAFANAVKAFQSLLSGIFKPAAAQPTTTASLAPAAASISADTLSEANRAATELKSQVGGPKDTADHVKAGDKSESGDVKVVDAVEHEAAGAVDPKAVETKVDDPKAETPKTEDPKAETPKAEEPKAETPKAEQPKAETPKEETPAEEPKAETPKAETPKVETPKAETPKAETPQTDSPASADPKAANESKKPAKDGAAQDKSTDGKTGDKPGTKGKSGKKPGKTKKPAPAASEPSKPTGRSNGDAGGKTSATDGKSQQHQGA</sequence>
<feature type="compositionally biased region" description="Basic and acidic residues" evidence="3">
    <location>
        <begin position="467"/>
        <end position="493"/>
    </location>
</feature>
<dbReference type="InterPro" id="IPR017853">
    <property type="entry name" value="GH"/>
</dbReference>
<feature type="domain" description="Glycoside hydrolase family 5" evidence="4">
    <location>
        <begin position="59"/>
        <end position="171"/>
    </location>
</feature>
<dbReference type="Pfam" id="PF00150">
    <property type="entry name" value="Cellulase"/>
    <property type="match status" value="1"/>
</dbReference>
<reference evidence="5 6" key="1">
    <citation type="submission" date="2019-01" db="EMBL/GenBank/DDBJ databases">
        <title>High-quality-draft genome sequences of five non-tuberculosis mycobacteriaceae isolated from a nosocomial environment.</title>
        <authorList>
            <person name="Tiago I."/>
            <person name="Alarico S."/>
            <person name="Pereira S.G."/>
            <person name="Coelho C."/>
            <person name="Maranha A."/>
            <person name="Empadinhas N."/>
        </authorList>
    </citation>
    <scope>NUCLEOTIDE SEQUENCE [LARGE SCALE GENOMIC DNA]</scope>
    <source>
        <strain evidence="5 6">24AIII</strain>
    </source>
</reference>
<accession>A0A4V3AVN3</accession>
<gene>
    <name evidence="5" type="ORF">EUA03_20165</name>
</gene>
<name>A0A4V3AVN3_MYCMU</name>
<evidence type="ECO:0000256" key="1">
    <source>
        <dbReference type="ARBA" id="ARBA00022801"/>
    </source>
</evidence>
<dbReference type="PANTHER" id="PTHR12631">
    <property type="entry name" value="ALPHA-L-IDURONIDASE"/>
    <property type="match status" value="1"/>
</dbReference>
<proteinExistence type="predicted"/>
<evidence type="ECO:0000313" key="5">
    <source>
        <dbReference type="EMBL" id="TDK86306.1"/>
    </source>
</evidence>
<feature type="compositionally biased region" description="Basic residues" evidence="3">
    <location>
        <begin position="621"/>
        <end position="631"/>
    </location>
</feature>
<organism evidence="5 6">
    <name type="scientific">Mycolicibacterium mucogenicum</name>
    <name type="common">Mycobacterium mucogenicum</name>
    <dbReference type="NCBI Taxonomy" id="56689"/>
    <lineage>
        <taxon>Bacteria</taxon>
        <taxon>Bacillati</taxon>
        <taxon>Actinomycetota</taxon>
        <taxon>Actinomycetes</taxon>
        <taxon>Mycobacteriales</taxon>
        <taxon>Mycobacteriaceae</taxon>
        <taxon>Mycolicibacterium</taxon>
    </lineage>
</organism>
<dbReference type="PANTHER" id="PTHR12631:SF10">
    <property type="entry name" value="BETA-XYLOSIDASE-LIKE PROTEIN-RELATED"/>
    <property type="match status" value="1"/>
</dbReference>
<comment type="caution">
    <text evidence="5">The sequence shown here is derived from an EMBL/GenBank/DDBJ whole genome shotgun (WGS) entry which is preliminary data.</text>
</comment>
<dbReference type="GO" id="GO:0004553">
    <property type="term" value="F:hydrolase activity, hydrolyzing O-glycosyl compounds"/>
    <property type="evidence" value="ECO:0007669"/>
    <property type="project" value="InterPro"/>
</dbReference>
<dbReference type="GO" id="GO:0000272">
    <property type="term" value="P:polysaccharide catabolic process"/>
    <property type="evidence" value="ECO:0007669"/>
    <property type="project" value="InterPro"/>
</dbReference>
<dbReference type="InterPro" id="IPR051923">
    <property type="entry name" value="Glycosyl_Hydrolase_39"/>
</dbReference>
<protein>
    <recommendedName>
        <fullName evidence="4">Glycoside hydrolase family 5 domain-containing protein</fullName>
    </recommendedName>
</protein>
<dbReference type="AlphaFoldDB" id="A0A4V3AVN3"/>
<evidence type="ECO:0000256" key="3">
    <source>
        <dbReference type="SAM" id="MobiDB-lite"/>
    </source>
</evidence>
<feature type="compositionally biased region" description="Polar residues" evidence="3">
    <location>
        <begin position="654"/>
        <end position="667"/>
    </location>
</feature>
<evidence type="ECO:0000256" key="2">
    <source>
        <dbReference type="ARBA" id="ARBA00023295"/>
    </source>
</evidence>